<evidence type="ECO:0000313" key="3">
    <source>
        <dbReference type="EMBL" id="MQA41784.1"/>
    </source>
</evidence>
<protein>
    <recommendedName>
        <fullName evidence="5">MSHA biogenesis protein MshJ</fullName>
    </recommendedName>
</protein>
<gene>
    <name evidence="3" type="ORF">GEV02_26920</name>
</gene>
<dbReference type="Proteomes" id="UP000440498">
    <property type="component" value="Unassembled WGS sequence"/>
</dbReference>
<dbReference type="RefSeq" id="WP_152840976.1">
    <property type="nucleotide sequence ID" value="NZ_WHUG01000015.1"/>
</dbReference>
<evidence type="ECO:0000256" key="1">
    <source>
        <dbReference type="SAM" id="MobiDB-lite"/>
    </source>
</evidence>
<sequence>MKAYWIRLDTWLMALSQRERLMVVGAGAALLAFLVFQLALDPAYTRQRLLRDTMRQQRVQIAGIDSELQQLDVAARRDPDREVRDRLKVLQADSVALRSKLRSAQKGLVAPERMGALLQQMVQGHGKLRLVSLKTLPPQGTTDGHFAAQDASEPPAARPAASPAPAPTPASILAAANANAVAAKPQPATGTPAAAQAQTPLLYRHGVQLVLQGSYLEMIDYLEALEALPTQLFWGAAALDAEQYPQARLTLTLYTLSLDQKWIAL</sequence>
<keyword evidence="2" id="KW-1133">Transmembrane helix</keyword>
<keyword evidence="2" id="KW-0812">Transmembrane</keyword>
<feature type="compositionally biased region" description="Low complexity" evidence="1">
    <location>
        <begin position="151"/>
        <end position="161"/>
    </location>
</feature>
<comment type="caution">
    <text evidence="3">The sequence shown here is derived from an EMBL/GenBank/DDBJ whole genome shotgun (WGS) entry which is preliminary data.</text>
</comment>
<evidence type="ECO:0000256" key="2">
    <source>
        <dbReference type="SAM" id="Phobius"/>
    </source>
</evidence>
<dbReference type="Pfam" id="PF04612">
    <property type="entry name" value="T2SSM"/>
    <property type="match status" value="1"/>
</dbReference>
<dbReference type="InterPro" id="IPR007690">
    <property type="entry name" value="T2SS_GspM"/>
</dbReference>
<feature type="transmembrane region" description="Helical" evidence="2">
    <location>
        <begin position="21"/>
        <end position="40"/>
    </location>
</feature>
<keyword evidence="4" id="KW-1185">Reference proteome</keyword>
<dbReference type="GO" id="GO:0015627">
    <property type="term" value="C:type II protein secretion system complex"/>
    <property type="evidence" value="ECO:0007669"/>
    <property type="project" value="InterPro"/>
</dbReference>
<evidence type="ECO:0000313" key="4">
    <source>
        <dbReference type="Proteomes" id="UP000440498"/>
    </source>
</evidence>
<accession>A0A6A7N9W3</accession>
<organism evidence="3 4">
    <name type="scientific">Rugamonas aquatica</name>
    <dbReference type="NCBI Taxonomy" id="2743357"/>
    <lineage>
        <taxon>Bacteria</taxon>
        <taxon>Pseudomonadati</taxon>
        <taxon>Pseudomonadota</taxon>
        <taxon>Betaproteobacteria</taxon>
        <taxon>Burkholderiales</taxon>
        <taxon>Oxalobacteraceae</taxon>
        <taxon>Telluria group</taxon>
        <taxon>Rugamonas</taxon>
    </lineage>
</organism>
<dbReference type="EMBL" id="WHUG01000015">
    <property type="protein sequence ID" value="MQA41784.1"/>
    <property type="molecule type" value="Genomic_DNA"/>
</dbReference>
<dbReference type="GO" id="GO:0015628">
    <property type="term" value="P:protein secretion by the type II secretion system"/>
    <property type="evidence" value="ECO:0007669"/>
    <property type="project" value="InterPro"/>
</dbReference>
<name>A0A6A7N9W3_9BURK</name>
<reference evidence="3 4" key="1">
    <citation type="submission" date="2019-10" db="EMBL/GenBank/DDBJ databases">
        <title>Two novel species isolated from a subtropical stream in China.</title>
        <authorList>
            <person name="Lu H."/>
        </authorList>
    </citation>
    <scope>NUCLEOTIDE SEQUENCE [LARGE SCALE GENOMIC DNA]</scope>
    <source>
        <strain evidence="3 4">FT29W</strain>
    </source>
</reference>
<proteinExistence type="predicted"/>
<feature type="region of interest" description="Disordered" evidence="1">
    <location>
        <begin position="139"/>
        <end position="169"/>
    </location>
</feature>
<dbReference type="AlphaFoldDB" id="A0A6A7N9W3"/>
<evidence type="ECO:0008006" key="5">
    <source>
        <dbReference type="Google" id="ProtNLM"/>
    </source>
</evidence>
<keyword evidence="2" id="KW-0472">Membrane</keyword>